<keyword evidence="5" id="KW-0472">Membrane</keyword>
<keyword evidence="4" id="KW-1133">Transmembrane helix</keyword>
<dbReference type="PANTHER" id="PTHR11920">
    <property type="entry name" value="GUANYLYL CYCLASE"/>
    <property type="match status" value="1"/>
</dbReference>
<evidence type="ECO:0000256" key="7">
    <source>
        <dbReference type="RuleBase" id="RU000405"/>
    </source>
</evidence>
<feature type="compositionally biased region" description="Gly residues" evidence="8">
    <location>
        <begin position="462"/>
        <end position="471"/>
    </location>
</feature>
<evidence type="ECO:0000313" key="10">
    <source>
        <dbReference type="EMBL" id="KXZ53141.1"/>
    </source>
</evidence>
<dbReference type="OrthoDB" id="548029at2759"/>
<evidence type="ECO:0000313" key="11">
    <source>
        <dbReference type="Proteomes" id="UP000075714"/>
    </source>
</evidence>
<feature type="domain" description="Guanylate cyclase" evidence="9">
    <location>
        <begin position="998"/>
        <end position="1141"/>
    </location>
</feature>
<comment type="caution">
    <text evidence="10">The sequence shown here is derived from an EMBL/GenBank/DDBJ whole genome shotgun (WGS) entry which is preliminary data.</text>
</comment>
<feature type="region of interest" description="Disordered" evidence="8">
    <location>
        <begin position="770"/>
        <end position="853"/>
    </location>
</feature>
<feature type="region of interest" description="Disordered" evidence="8">
    <location>
        <begin position="423"/>
        <end position="480"/>
    </location>
</feature>
<dbReference type="GO" id="GO:0000166">
    <property type="term" value="F:nucleotide binding"/>
    <property type="evidence" value="ECO:0007669"/>
    <property type="project" value="UniProtKB-KW"/>
</dbReference>
<dbReference type="Pfam" id="PF00211">
    <property type="entry name" value="Guanylate_cyc"/>
    <property type="match status" value="1"/>
</dbReference>
<dbReference type="GO" id="GO:0004016">
    <property type="term" value="F:adenylate cyclase activity"/>
    <property type="evidence" value="ECO:0007669"/>
    <property type="project" value="TreeGrafter"/>
</dbReference>
<keyword evidence="6 7" id="KW-0456">Lyase</keyword>
<proteinExistence type="inferred from homology"/>
<dbReference type="PROSITE" id="PS50125">
    <property type="entry name" value="GUANYLATE_CYCLASE_2"/>
    <property type="match status" value="1"/>
</dbReference>
<dbReference type="GO" id="GO:0005886">
    <property type="term" value="C:plasma membrane"/>
    <property type="evidence" value="ECO:0007669"/>
    <property type="project" value="TreeGrafter"/>
</dbReference>
<protein>
    <recommendedName>
        <fullName evidence="9">Guanylate cyclase domain-containing protein</fullName>
    </recommendedName>
</protein>
<feature type="region of interest" description="Disordered" evidence="8">
    <location>
        <begin position="219"/>
        <end position="251"/>
    </location>
</feature>
<dbReference type="InterPro" id="IPR001054">
    <property type="entry name" value="A/G_cyclase"/>
</dbReference>
<dbReference type="GO" id="GO:0004383">
    <property type="term" value="F:guanylate cyclase activity"/>
    <property type="evidence" value="ECO:0007669"/>
    <property type="project" value="TreeGrafter"/>
</dbReference>
<dbReference type="GO" id="GO:0001653">
    <property type="term" value="F:peptide receptor activity"/>
    <property type="evidence" value="ECO:0007669"/>
    <property type="project" value="TreeGrafter"/>
</dbReference>
<dbReference type="InterPro" id="IPR029787">
    <property type="entry name" value="Nucleotide_cyclase"/>
</dbReference>
<keyword evidence="11" id="KW-1185">Reference proteome</keyword>
<evidence type="ECO:0000259" key="9">
    <source>
        <dbReference type="PROSITE" id="PS50125"/>
    </source>
</evidence>
<keyword evidence="3" id="KW-0547">Nucleotide-binding</keyword>
<feature type="compositionally biased region" description="Low complexity" evidence="8">
    <location>
        <begin position="828"/>
        <end position="847"/>
    </location>
</feature>
<dbReference type="InterPro" id="IPR018297">
    <property type="entry name" value="A/G_cyclase_CS"/>
</dbReference>
<keyword evidence="2" id="KW-0812">Transmembrane</keyword>
<accession>A0A150GTJ6</accession>
<evidence type="ECO:0000256" key="4">
    <source>
        <dbReference type="ARBA" id="ARBA00022989"/>
    </source>
</evidence>
<dbReference type="Gene3D" id="3.30.70.1230">
    <property type="entry name" value="Nucleotide cyclase"/>
    <property type="match status" value="1"/>
</dbReference>
<evidence type="ECO:0000256" key="6">
    <source>
        <dbReference type="ARBA" id="ARBA00023239"/>
    </source>
</evidence>
<feature type="compositionally biased region" description="Low complexity" evidence="8">
    <location>
        <begin position="1226"/>
        <end position="1240"/>
    </location>
</feature>
<dbReference type="SMART" id="SM00044">
    <property type="entry name" value="CYCc"/>
    <property type="match status" value="1"/>
</dbReference>
<dbReference type="EMBL" id="LSYV01000008">
    <property type="protein sequence ID" value="KXZ53141.1"/>
    <property type="molecule type" value="Genomic_DNA"/>
</dbReference>
<evidence type="ECO:0000256" key="2">
    <source>
        <dbReference type="ARBA" id="ARBA00022692"/>
    </source>
</evidence>
<reference evidence="11" key="1">
    <citation type="journal article" date="2016" name="Nat. Commun.">
        <title>The Gonium pectorale genome demonstrates co-option of cell cycle regulation during the evolution of multicellularity.</title>
        <authorList>
            <person name="Hanschen E.R."/>
            <person name="Marriage T.N."/>
            <person name="Ferris P.J."/>
            <person name="Hamaji T."/>
            <person name="Toyoda A."/>
            <person name="Fujiyama A."/>
            <person name="Neme R."/>
            <person name="Noguchi H."/>
            <person name="Minakuchi Y."/>
            <person name="Suzuki M."/>
            <person name="Kawai-Toyooka H."/>
            <person name="Smith D.R."/>
            <person name="Sparks H."/>
            <person name="Anderson J."/>
            <person name="Bakaric R."/>
            <person name="Luria V."/>
            <person name="Karger A."/>
            <person name="Kirschner M.W."/>
            <person name="Durand P.M."/>
            <person name="Michod R.E."/>
            <person name="Nozaki H."/>
            <person name="Olson B.J."/>
        </authorList>
    </citation>
    <scope>NUCLEOTIDE SEQUENCE [LARGE SCALE GENOMIC DNA]</scope>
    <source>
        <strain evidence="11">NIES-2863</strain>
    </source>
</reference>
<name>A0A150GTJ6_GONPE</name>
<gene>
    <name evidence="10" type="ORF">GPECTOR_7g1032</name>
</gene>
<dbReference type="Proteomes" id="UP000075714">
    <property type="component" value="Unassembled WGS sequence"/>
</dbReference>
<dbReference type="InterPro" id="IPR050401">
    <property type="entry name" value="Cyclic_nucleotide_synthase"/>
</dbReference>
<evidence type="ECO:0000256" key="5">
    <source>
        <dbReference type="ARBA" id="ARBA00023136"/>
    </source>
</evidence>
<evidence type="ECO:0000256" key="1">
    <source>
        <dbReference type="ARBA" id="ARBA00004370"/>
    </source>
</evidence>
<organism evidence="10 11">
    <name type="scientific">Gonium pectorale</name>
    <name type="common">Green alga</name>
    <dbReference type="NCBI Taxonomy" id="33097"/>
    <lineage>
        <taxon>Eukaryota</taxon>
        <taxon>Viridiplantae</taxon>
        <taxon>Chlorophyta</taxon>
        <taxon>core chlorophytes</taxon>
        <taxon>Chlorophyceae</taxon>
        <taxon>CS clade</taxon>
        <taxon>Chlamydomonadales</taxon>
        <taxon>Volvocaceae</taxon>
        <taxon>Gonium</taxon>
    </lineage>
</organism>
<dbReference type="GO" id="GO:0035556">
    <property type="term" value="P:intracellular signal transduction"/>
    <property type="evidence" value="ECO:0007669"/>
    <property type="project" value="InterPro"/>
</dbReference>
<evidence type="ECO:0000256" key="8">
    <source>
        <dbReference type="SAM" id="MobiDB-lite"/>
    </source>
</evidence>
<dbReference type="SUPFAM" id="SSF55073">
    <property type="entry name" value="Nucleotide cyclase"/>
    <property type="match status" value="1"/>
</dbReference>
<evidence type="ECO:0000256" key="3">
    <source>
        <dbReference type="ARBA" id="ARBA00022741"/>
    </source>
</evidence>
<dbReference type="FunFam" id="3.30.70.1230:FF:000057">
    <property type="entry name" value="Guanylate cyclase"/>
    <property type="match status" value="1"/>
</dbReference>
<dbReference type="CDD" id="cd07302">
    <property type="entry name" value="CHD"/>
    <property type="match status" value="1"/>
</dbReference>
<dbReference type="PANTHER" id="PTHR11920:SF335">
    <property type="entry name" value="GUANYLATE CYCLASE"/>
    <property type="match status" value="1"/>
</dbReference>
<comment type="similarity">
    <text evidence="7">Belongs to the adenylyl cyclase class-4/guanylyl cyclase family.</text>
</comment>
<dbReference type="PROSITE" id="PS00452">
    <property type="entry name" value="GUANYLATE_CYCLASE_1"/>
    <property type="match status" value="1"/>
</dbReference>
<comment type="subcellular location">
    <subcellularLocation>
        <location evidence="1">Membrane</location>
    </subcellularLocation>
</comment>
<feature type="region of interest" description="Disordered" evidence="8">
    <location>
        <begin position="1205"/>
        <end position="1245"/>
    </location>
</feature>
<dbReference type="GO" id="GO:0007168">
    <property type="term" value="P:receptor guanylyl cyclase signaling pathway"/>
    <property type="evidence" value="ECO:0007669"/>
    <property type="project" value="TreeGrafter"/>
</dbReference>
<sequence length="1322" mass="130675">MNEPIRVEAGKPSHPLRRNLHASAVAAAAVAAVAAAAGQTQQSRQTGERRVDDVGVATKAAAAAMVEAGTPLEPLDAVSPPGLQLRETVLSGLASMVTALSMSGAEVLYQNAESVAYFGLRVGAAGLPMEGGGAAIPASALPSAAPPAGGLSELLLEYQQPVAPALSLCSPCGGRVSSGSNLMAQLFSLEPAKLDRLLADVCIEGRLWRGIVQVPASLEGGSASPATPLGTTEPLAGLPSEPSPGAVSRSHGRLVAAAGGLTGAAGNPQLSSTPHRASLASIAGAAAAAAAAAAAGRSTGGGGSAAALAARTGAATGGMLGAGGRGAAGPLNSNVETASCGSEAAPEGGAEPLSSAMSAAPLLSGAMSRLAPLSSIEPLATSTWGLIMAQPAPQSGALPSSRLFDAAAAASAARLHVVVGSAGATHADSGPNAAPGADTSHHHHRGGGGAGGAGAADTSNHRGGGGGGGVGAEQSGPLTGGSASLLSVSLPYLPAPRIPHEPSRRALASRPSLLRRRSVHNYICSTPSTASASHDDVSPPPVFSGDGGGAASAEPAASAAYAAAAMAGSPASAFALSSPGTGTSFGIGSGMGGGGGGGGAGGMVVRRAASRTDMGPLPGSPQASVARVVAFANSLRNAPNLAQIAANAAAADGAMITSGGGVSGGIVAAVEGVLSPQDSFSSTVTVARGASGIGAVLLGTRPEPPPDRQHSFPLEQRLRPGAQQVAPAAASISSGSHGVYGRSPAASPAAAAAVAAAGDAADVMGLALAPEGSDPRVAGGDRVNRKRSLSVGNFRQPPSALASATGERSRYGPPAEPRPQLPQLTSLADAEGGPTGPAGPAAAVPPAADHRTPHEPARVVAAAGGGGGLGHTCRRQPSDLCAEGSAPLSACGGEPARGYCWHEVSALRVLDPRSGQCVIVLTQTDVTAKVETERHIALVTEAQHRLLEQIFPRHVLAYMTEEGGPWNAPAGKGRGSVSGGRPMVRDINKLATSHDEVTLLFADIAGFTPMCKQLEPRVVMAFLNDLFTRFDSRLDEFGVYKVETIGDCYFVAGGLIQEDEGGMAAVRSRDSQSDPLHAERVFMFAKAMLAAAAQVTLPTTGGPVRMRIGIHSGPVVSGVVGQRMPRFCLFGDTVNTASRMESTGVPGAIHASEAAYALLRGEAWTPTGGIEVKGKGLMNTYLWAPPDEDVQTLIARRAVAPSYPGAGGGGGASTSAGAGQDHTTTRGAASRWAAPAARPTAETRERQALQRCSLLVSVDGSGTEASASAAAADAATPLLGSEGGAGGAPAAGERTTGRRTAMAPVLTESVADLASYLLTDVD</sequence>